<dbReference type="Proteomes" id="UP000594630">
    <property type="component" value="Chromosome"/>
</dbReference>
<reference evidence="4 9" key="3">
    <citation type="journal article" date="2017" name="Gene Rep">
        <title>The ribosomal RNA operon (rrn) of Campylobacter concisus supports molecular typing to genomospecies level.</title>
        <authorList>
            <person name="Huq M."/>
            <person name="Van T.T.H."/>
            <person name="Gurtler V."/>
            <person name="Elshagmani E."/>
            <person name="Allemailem K.S."/>
            <person name="Smooker P.M."/>
            <person name="Istivan T.S."/>
        </authorList>
    </citation>
    <scope>NUCLEOTIDE SEQUENCE [LARGE SCALE GENOMIC DNA]</scope>
    <source>
        <strain evidence="4 9">RCH 26</strain>
    </source>
</reference>
<evidence type="ECO:0000313" key="8">
    <source>
        <dbReference type="Proteomes" id="UP000066049"/>
    </source>
</evidence>
<dbReference type="Proteomes" id="UP000196534">
    <property type="component" value="Unassembled WGS sequence"/>
</dbReference>
<dbReference type="KEGG" id="ccoc:CCON33237_1057"/>
<evidence type="ECO:0000313" key="4">
    <source>
        <dbReference type="EMBL" id="ORI07969.1"/>
    </source>
</evidence>
<evidence type="ECO:0000313" key="7">
    <source>
        <dbReference type="EMBL" id="QPH86429.1"/>
    </source>
</evidence>
<evidence type="ECO:0000313" key="12">
    <source>
        <dbReference type="Proteomes" id="UP000594630"/>
    </source>
</evidence>
<evidence type="ECO:0000313" key="11">
    <source>
        <dbReference type="Proteomes" id="UP000594513"/>
    </source>
</evidence>
<dbReference type="Proteomes" id="UP000594513">
    <property type="component" value="Chromosome"/>
</dbReference>
<evidence type="ECO:0000313" key="5">
    <source>
        <dbReference type="EMBL" id="OUT19303.1"/>
    </source>
</evidence>
<dbReference type="EMBL" id="LVWL01000019">
    <property type="protein sequence ID" value="ORI07969.1"/>
    <property type="molecule type" value="Genomic_DNA"/>
</dbReference>
<evidence type="ECO:0000313" key="3">
    <source>
        <dbReference type="EMBL" id="ALF47732.1"/>
    </source>
</evidence>
<dbReference type="Gene3D" id="3.40.1620.10">
    <property type="entry name" value="YefM-like domain"/>
    <property type="match status" value="1"/>
</dbReference>
<evidence type="ECO:0000313" key="10">
    <source>
        <dbReference type="Proteomes" id="UP000196534"/>
    </source>
</evidence>
<proteinExistence type="inferred from homology"/>
<accession>A0A0M3V2H7</accession>
<dbReference type="InterPro" id="IPR006442">
    <property type="entry name" value="Antitoxin_Phd/YefM"/>
</dbReference>
<dbReference type="Pfam" id="PF02604">
    <property type="entry name" value="PhdYeFM_antitox"/>
    <property type="match status" value="1"/>
</dbReference>
<dbReference type="Proteomes" id="UP000066049">
    <property type="component" value="Chromosome"/>
</dbReference>
<organism evidence="3 8">
    <name type="scientific">Campylobacter concisus</name>
    <dbReference type="NCBI Taxonomy" id="199"/>
    <lineage>
        <taxon>Bacteria</taxon>
        <taxon>Pseudomonadati</taxon>
        <taxon>Campylobacterota</taxon>
        <taxon>Epsilonproteobacteria</taxon>
        <taxon>Campylobacterales</taxon>
        <taxon>Campylobacteraceae</taxon>
        <taxon>Campylobacter</taxon>
    </lineage>
</organism>
<evidence type="ECO:0000256" key="1">
    <source>
        <dbReference type="ARBA" id="ARBA00009981"/>
    </source>
</evidence>
<dbReference type="EMBL" id="CP012541">
    <property type="protein sequence ID" value="ALF47732.1"/>
    <property type="molecule type" value="Genomic_DNA"/>
</dbReference>
<gene>
    <name evidence="4" type="ORF">A3835_05745</name>
    <name evidence="5" type="ORF">B9N61_03830</name>
    <name evidence="3" type="ORF">CCON33237_1057</name>
    <name evidence="6" type="ORF">CVT06_05580</name>
    <name evidence="7" type="ORF">CVT17_05330</name>
</gene>
<comment type="similarity">
    <text evidence="1 2">Belongs to the phD/YefM antitoxin family.</text>
</comment>
<evidence type="ECO:0000313" key="9">
    <source>
        <dbReference type="Proteomes" id="UP000192671"/>
    </source>
</evidence>
<dbReference type="Proteomes" id="UP000192671">
    <property type="component" value="Unassembled WGS sequence"/>
</dbReference>
<reference evidence="8" key="1">
    <citation type="submission" date="2015-08" db="EMBL/GenBank/DDBJ databases">
        <title>Comparative genomics of the Campylobacter concisus group.</title>
        <authorList>
            <person name="Miller W.G."/>
            <person name="Yee E."/>
            <person name="Chapman M.H."/>
            <person name="Huynh S."/>
            <person name="Bono J.L."/>
            <person name="On S.L.W."/>
            <person name="St Leger J."/>
            <person name="Foster G."/>
            <person name="Parker C.T."/>
        </authorList>
    </citation>
    <scope>NUCLEOTIDE SEQUENCE [LARGE SCALE GENOMIC DNA]</scope>
    <source>
        <strain evidence="8">ATCC 33237</strain>
    </source>
</reference>
<dbReference type="SUPFAM" id="SSF143120">
    <property type="entry name" value="YefM-like"/>
    <property type="match status" value="1"/>
</dbReference>
<dbReference type="GeneID" id="28662735"/>
<protein>
    <recommendedName>
        <fullName evidence="2">Antitoxin</fullName>
    </recommendedName>
</protein>
<reference evidence="6" key="6">
    <citation type="submission" date="2020-02" db="EMBL/GenBank/DDBJ databases">
        <title>Analysis of Completed Campylobacter concisus Genomes Identified Genomospecies Features, Novel plasmids and Their Association with Severe Ulcerative Colitis.</title>
        <authorList>
            <person name="Zhang L."/>
        </authorList>
    </citation>
    <scope>NUCLEOTIDE SEQUENCE</scope>
    <source>
        <strain evidence="6">P10CDO-S2</strain>
        <strain evidence="7">P27CDO-S2</strain>
    </source>
</reference>
<dbReference type="EMBL" id="CP049272">
    <property type="protein sequence ID" value="QPH86429.1"/>
    <property type="molecule type" value="Genomic_DNA"/>
</dbReference>
<comment type="function">
    <text evidence="2">Antitoxin component of a type II toxin-antitoxin (TA) system.</text>
</comment>
<reference evidence="5 10" key="4">
    <citation type="submission" date="2017-04" db="EMBL/GenBank/DDBJ databases">
        <title>Complete genome of Campylobacter concisus ATCC 33237T and draft genomes for an additional eight well characterized C. concisus strains.</title>
        <authorList>
            <person name="Cornelius A.J."/>
            <person name="Miller W.G."/>
            <person name="Lastovica A.J."/>
            <person name="On S.L."/>
            <person name="French N.P."/>
            <person name="Vandenberg O."/>
            <person name="Biggs P.J."/>
        </authorList>
    </citation>
    <scope>NUCLEOTIDE SEQUENCE [LARGE SCALE GENOMIC DNA]</scope>
    <source>
        <strain evidence="5 10">Lasto205.94</strain>
    </source>
</reference>
<dbReference type="PATRIC" id="fig|199.248.peg.1096"/>
<dbReference type="EMBL" id="NDYR01000006">
    <property type="protein sequence ID" value="OUT19303.1"/>
    <property type="molecule type" value="Genomic_DNA"/>
</dbReference>
<dbReference type="AlphaFoldDB" id="A0A0M3V2H7"/>
<name>A0A0M3V2H7_9BACT</name>
<evidence type="ECO:0000313" key="6">
    <source>
        <dbReference type="EMBL" id="QPH84586.1"/>
    </source>
</evidence>
<dbReference type="InterPro" id="IPR036165">
    <property type="entry name" value="YefM-like_sf"/>
</dbReference>
<reference evidence="11 12" key="5">
    <citation type="journal article" date="2018" name="Emerg. Microbes Infect.">
        <title>Genomic analysis of oral Campylobacter concisus strains identified a potential bacterial molecular marker associated with active Crohn's disease.</title>
        <authorList>
            <person name="Liu F."/>
            <person name="Ma R."/>
            <person name="Tay C.Y.A."/>
            <person name="Octavia S."/>
            <person name="Lan R."/>
            <person name="Chung H.K.L."/>
            <person name="Riordan S.M."/>
            <person name="Grimm M.C."/>
            <person name="Leong R.W."/>
            <person name="Tanaka M.M."/>
            <person name="Connor S."/>
            <person name="Zhang L."/>
        </authorList>
    </citation>
    <scope>NUCLEOTIDE SEQUENCE [LARGE SCALE GENOMIC DNA]</scope>
    <source>
        <strain evidence="6 12">P10CDO-S2</strain>
        <strain evidence="7 11">P27CDO-S2</strain>
    </source>
</reference>
<dbReference type="EMBL" id="CP049274">
    <property type="protein sequence ID" value="QPH84586.1"/>
    <property type="molecule type" value="Genomic_DNA"/>
</dbReference>
<dbReference type="RefSeq" id="WP_021091404.1">
    <property type="nucleotide sequence ID" value="NZ_CABMKP010000006.1"/>
</dbReference>
<sequence length="76" mass="8691">MVTFTKDEIYTATEVVRNFSSVLSRVGANELKRAVIVKNNKFEAVLLNMEEYERLCEAVSVLESIYTAKKRENDGE</sequence>
<reference evidence="3" key="2">
    <citation type="submission" date="2016-07" db="EMBL/GenBank/DDBJ databases">
        <title>Comparative genomics of the Campylobacter concisus group.</title>
        <authorList>
            <person name="Miller W.G."/>
            <person name="Yee E."/>
            <person name="Chapman M.H."/>
            <person name="Huynh S."/>
            <person name="Bono J.L."/>
            <person name="On S.L.W."/>
            <person name="StLeger J."/>
            <person name="Foster G."/>
            <person name="Parker C.T."/>
        </authorList>
    </citation>
    <scope>NUCLEOTIDE SEQUENCE</scope>
    <source>
        <strain evidence="3">ATCC 33237</strain>
    </source>
</reference>
<evidence type="ECO:0000256" key="2">
    <source>
        <dbReference type="RuleBase" id="RU362080"/>
    </source>
</evidence>